<dbReference type="Pfam" id="PF00933">
    <property type="entry name" value="Glyco_hydro_3"/>
    <property type="match status" value="1"/>
</dbReference>
<organism evidence="6 7">
    <name type="scientific">Actinomadura physcomitrii</name>
    <dbReference type="NCBI Taxonomy" id="2650748"/>
    <lineage>
        <taxon>Bacteria</taxon>
        <taxon>Bacillati</taxon>
        <taxon>Actinomycetota</taxon>
        <taxon>Actinomycetes</taxon>
        <taxon>Streptosporangiales</taxon>
        <taxon>Thermomonosporaceae</taxon>
        <taxon>Actinomadura</taxon>
    </lineage>
</organism>
<dbReference type="InterPro" id="IPR036881">
    <property type="entry name" value="Glyco_hydro_3_C_sf"/>
</dbReference>
<proteinExistence type="inferred from homology"/>
<dbReference type="Proteomes" id="UP000462055">
    <property type="component" value="Unassembled WGS sequence"/>
</dbReference>
<dbReference type="InterPro" id="IPR001764">
    <property type="entry name" value="Glyco_hydro_3_N"/>
</dbReference>
<dbReference type="GO" id="GO:0004553">
    <property type="term" value="F:hydrolase activity, hydrolyzing O-glycosyl compounds"/>
    <property type="evidence" value="ECO:0007669"/>
    <property type="project" value="InterPro"/>
</dbReference>
<dbReference type="PANTHER" id="PTHR42715">
    <property type="entry name" value="BETA-GLUCOSIDASE"/>
    <property type="match status" value="1"/>
</dbReference>
<feature type="signal peptide" evidence="4">
    <location>
        <begin position="1"/>
        <end position="43"/>
    </location>
</feature>
<comment type="similarity">
    <text evidence="1">Belongs to the glycosyl hydrolase 3 family.</text>
</comment>
<keyword evidence="4" id="KW-0732">Signal</keyword>
<dbReference type="InterPro" id="IPR002772">
    <property type="entry name" value="Glyco_hydro_3_C"/>
</dbReference>
<dbReference type="Pfam" id="PF14310">
    <property type="entry name" value="Fn3-like"/>
    <property type="match status" value="1"/>
</dbReference>
<dbReference type="InterPro" id="IPR017853">
    <property type="entry name" value="GH"/>
</dbReference>
<comment type="caution">
    <text evidence="6">The sequence shown here is derived from an EMBL/GenBank/DDBJ whole genome shotgun (WGS) entry which is preliminary data.</text>
</comment>
<dbReference type="InterPro" id="IPR036962">
    <property type="entry name" value="Glyco_hydro_3_N_sf"/>
</dbReference>
<name>A0A6I4MHX2_9ACTN</name>
<accession>A0A6I4MHX2</accession>
<dbReference type="SMART" id="SM01217">
    <property type="entry name" value="Fn3_like"/>
    <property type="match status" value="1"/>
</dbReference>
<dbReference type="InterPro" id="IPR013783">
    <property type="entry name" value="Ig-like_fold"/>
</dbReference>
<evidence type="ECO:0000313" key="6">
    <source>
        <dbReference type="EMBL" id="MWA05382.1"/>
    </source>
</evidence>
<evidence type="ECO:0000256" key="3">
    <source>
        <dbReference type="SAM" id="MobiDB-lite"/>
    </source>
</evidence>
<evidence type="ECO:0000259" key="5">
    <source>
        <dbReference type="SMART" id="SM01217"/>
    </source>
</evidence>
<evidence type="ECO:0000256" key="4">
    <source>
        <dbReference type="SAM" id="SignalP"/>
    </source>
</evidence>
<dbReference type="InterPro" id="IPR026891">
    <property type="entry name" value="Fn3-like"/>
</dbReference>
<dbReference type="InterPro" id="IPR050288">
    <property type="entry name" value="Cellulose_deg_GH3"/>
</dbReference>
<gene>
    <name evidence="6" type="ORF">F8568_034475</name>
</gene>
<feature type="domain" description="Fibronectin type III-like" evidence="5">
    <location>
        <begin position="670"/>
        <end position="739"/>
    </location>
</feature>
<evidence type="ECO:0000256" key="2">
    <source>
        <dbReference type="ARBA" id="ARBA00022801"/>
    </source>
</evidence>
<dbReference type="Gene3D" id="3.20.20.300">
    <property type="entry name" value="Glycoside hydrolase, family 3, N-terminal domain"/>
    <property type="match status" value="1"/>
</dbReference>
<reference evidence="6" key="1">
    <citation type="submission" date="2019-12" db="EMBL/GenBank/DDBJ databases">
        <title>Actinomadura physcomitrii sp. nov., a novel actinomycete isolated from moss [Physcomitrium sphaericum (Ludw) Fuernr].</title>
        <authorList>
            <person name="Zhuang X."/>
        </authorList>
    </citation>
    <scope>NUCLEOTIDE SEQUENCE [LARGE SCALE GENOMIC DNA]</scope>
    <source>
        <strain evidence="6">LD22</strain>
    </source>
</reference>
<dbReference type="SUPFAM" id="SSF51445">
    <property type="entry name" value="(Trans)glycosidases"/>
    <property type="match status" value="1"/>
</dbReference>
<feature type="chain" id="PRO_5026283547" evidence="4">
    <location>
        <begin position="44"/>
        <end position="751"/>
    </location>
</feature>
<feature type="region of interest" description="Disordered" evidence="3">
    <location>
        <begin position="1"/>
        <end position="20"/>
    </location>
</feature>
<dbReference type="SUPFAM" id="SSF52279">
    <property type="entry name" value="Beta-D-glucan exohydrolase, C-terminal domain"/>
    <property type="match status" value="1"/>
</dbReference>
<dbReference type="Gene3D" id="2.60.40.10">
    <property type="entry name" value="Immunoglobulins"/>
    <property type="match status" value="1"/>
</dbReference>
<dbReference type="Pfam" id="PF01915">
    <property type="entry name" value="Glyco_hydro_3_C"/>
    <property type="match status" value="1"/>
</dbReference>
<dbReference type="EMBL" id="WBMS02000037">
    <property type="protein sequence ID" value="MWA05382.1"/>
    <property type="molecule type" value="Genomic_DNA"/>
</dbReference>
<dbReference type="GO" id="GO:0005975">
    <property type="term" value="P:carbohydrate metabolic process"/>
    <property type="evidence" value="ECO:0007669"/>
    <property type="project" value="InterPro"/>
</dbReference>
<evidence type="ECO:0000313" key="7">
    <source>
        <dbReference type="Proteomes" id="UP000462055"/>
    </source>
</evidence>
<sequence>MRSLRASQPPPSKGGRRRMPWRLPTAVMATLLLGTSMAPPVSAQPPSGESWRKTWLSPDNRAAALVAVMTLDEKIQLVHGVAVCAIQLKPTAAGTLKGAGFIPGIPRLGVPDINYTDGPAGVTNCGGRANGQSTMLPAPIERASTWNPELEAQTGRLMGTEARVQGFTGILGGVSDLIREPRWGRSFEAYSEDPILNAELVTSNVKAIQDQKVVATLKHFALNNQETNRSTYSVQVDERSLRELHLLPYELAVPASGAQNVMCSYNKVNGVYACENDYLINQFLKKELGYTGQVQSDWGATHSTVGSALAGLDEEEFTSTYFDQSLKTAVTNGQVPLSRLNDMVKRKLRGLIAVGVLDDPPGRPGSIDVARGQAVAKEVADQGLVLLKNNARTLPLKTSIGSVAVIGSHADAAVLSGGGSSQVSPTGGPAVPPTCNPEGPGGSSCPIWAPSSPLNAIKKLAPRASVRFADGTDTAAATRLAAASDVAIVFANEWRAEGRDRDTLALPTLGAPEWPTTIDQEALISAVGKANKRTIVVLENGGPVTMPWLGDVSGVIEAWYPGIQGGQAIADVLFGRTNPSGKLPVTFPRSLADTPMGAGPVDPNPTIPYSEGLDVGYRWYDAKNITPLFPFGYGLSFTDYRYSHLRAQPQGRDLRVTATITNTGHAAGAETAQIYLTLPASAGEPPKRLIGFQKVSLEPGRSKKISVTVPRQRLAIWDTTAHRWKVPSGRYTVSIAASSRDIRGTDAFTIR</sequence>
<keyword evidence="7" id="KW-1185">Reference proteome</keyword>
<dbReference type="Gene3D" id="3.40.50.1700">
    <property type="entry name" value="Glycoside hydrolase family 3 C-terminal domain"/>
    <property type="match status" value="1"/>
</dbReference>
<dbReference type="AlphaFoldDB" id="A0A6I4MHX2"/>
<dbReference type="PRINTS" id="PR00133">
    <property type="entry name" value="GLHYDRLASE3"/>
</dbReference>
<evidence type="ECO:0000256" key="1">
    <source>
        <dbReference type="ARBA" id="ARBA00005336"/>
    </source>
</evidence>
<protein>
    <submittedName>
        <fullName evidence="6">Beta-glucosidase</fullName>
    </submittedName>
</protein>
<keyword evidence="2" id="KW-0378">Hydrolase</keyword>
<dbReference type="PANTHER" id="PTHR42715:SF10">
    <property type="entry name" value="BETA-GLUCOSIDASE"/>
    <property type="match status" value="1"/>
</dbReference>